<keyword evidence="3" id="KW-1185">Reference proteome</keyword>
<gene>
    <name evidence="2" type="ORF">DW352_01780</name>
</gene>
<feature type="signal peptide" evidence="1">
    <location>
        <begin position="1"/>
        <end position="22"/>
    </location>
</feature>
<keyword evidence="1" id="KW-0732">Signal</keyword>
<dbReference type="PANTHER" id="PTHR36302">
    <property type="entry name" value="BLR7088 PROTEIN"/>
    <property type="match status" value="1"/>
</dbReference>
<dbReference type="Pfam" id="PF04314">
    <property type="entry name" value="PCuAC"/>
    <property type="match status" value="1"/>
</dbReference>
<evidence type="ECO:0000313" key="3">
    <source>
        <dbReference type="Proteomes" id="UP000254889"/>
    </source>
</evidence>
<dbReference type="OrthoDB" id="9796962at2"/>
<dbReference type="PANTHER" id="PTHR36302:SF1">
    <property type="entry name" value="COPPER CHAPERONE PCU(A)C"/>
    <property type="match status" value="1"/>
</dbReference>
<dbReference type="InterPro" id="IPR036182">
    <property type="entry name" value="PCuAC_sf"/>
</dbReference>
<dbReference type="Gene3D" id="2.60.40.1890">
    <property type="entry name" value="PCu(A)C copper chaperone"/>
    <property type="match status" value="1"/>
</dbReference>
<dbReference type="RefSeq" id="WP_115687959.1">
    <property type="nucleotide sequence ID" value="NZ_CP031417.1"/>
</dbReference>
<evidence type="ECO:0000313" key="2">
    <source>
        <dbReference type="EMBL" id="AXK79354.1"/>
    </source>
</evidence>
<protein>
    <submittedName>
        <fullName evidence="2">Copper chaperone PCu(A)C</fullName>
    </submittedName>
</protein>
<dbReference type="Proteomes" id="UP000254889">
    <property type="component" value="Chromosome"/>
</dbReference>
<dbReference type="InterPro" id="IPR058248">
    <property type="entry name" value="Lxx211020-like"/>
</dbReference>
<evidence type="ECO:0000256" key="1">
    <source>
        <dbReference type="SAM" id="SignalP"/>
    </source>
</evidence>
<dbReference type="InterPro" id="IPR007410">
    <property type="entry name" value="LpqE-like"/>
</dbReference>
<organism evidence="2 3">
    <name type="scientific">Pseudolabrys taiwanensis</name>
    <dbReference type="NCBI Taxonomy" id="331696"/>
    <lineage>
        <taxon>Bacteria</taxon>
        <taxon>Pseudomonadati</taxon>
        <taxon>Pseudomonadota</taxon>
        <taxon>Alphaproteobacteria</taxon>
        <taxon>Hyphomicrobiales</taxon>
        <taxon>Xanthobacteraceae</taxon>
        <taxon>Pseudolabrys</taxon>
    </lineage>
</organism>
<reference evidence="2 3" key="1">
    <citation type="submission" date="2018-07" db="EMBL/GenBank/DDBJ databases">
        <authorList>
            <person name="Quirk P.G."/>
            <person name="Krulwich T.A."/>
        </authorList>
    </citation>
    <scope>NUCLEOTIDE SEQUENCE [LARGE SCALE GENOMIC DNA]</scope>
    <source>
        <strain evidence="2 3">CC-BB4</strain>
    </source>
</reference>
<feature type="chain" id="PRO_5017014852" evidence="1">
    <location>
        <begin position="23"/>
        <end position="169"/>
    </location>
</feature>
<dbReference type="SUPFAM" id="SSF110087">
    <property type="entry name" value="DR1885-like metal-binding protein"/>
    <property type="match status" value="1"/>
</dbReference>
<proteinExistence type="predicted"/>
<dbReference type="EMBL" id="CP031417">
    <property type="protein sequence ID" value="AXK79354.1"/>
    <property type="molecule type" value="Genomic_DNA"/>
</dbReference>
<dbReference type="AlphaFoldDB" id="A0A345ZR07"/>
<dbReference type="KEGG" id="ptaw:DW352_01780"/>
<sequence length="169" mass="17763">MKPTAFFLAAALAAFTTATAAAQDVSVGNIKIVAPWARATPKGASVGGAYFKITNTGTAPDRLVSGSSDVAQRVEIHEMSMDKGVMKMRELPKGLELKPGETVEFKPGGYHVMLVGLKKPLTQGEDVKATFQFEKAGKVDVIFKIGSIGAQSADGGGHDMGGMKMQHSH</sequence>
<accession>A0A345ZR07</accession>
<name>A0A345ZR07_9HYPH</name>